<comment type="subcellular location">
    <subcellularLocation>
        <location evidence="1 6">Membrane</location>
        <topology evidence="1 6">Multi-pass membrane protein</topology>
    </subcellularLocation>
</comment>
<keyword evidence="3 6" id="KW-0812">Transmembrane</keyword>
<dbReference type="AlphaFoldDB" id="A0A812VBM7"/>
<keyword evidence="8" id="KW-1185">Reference proteome</keyword>
<dbReference type="GO" id="GO:0006487">
    <property type="term" value="P:protein N-linked glycosylation"/>
    <property type="evidence" value="ECO:0007669"/>
    <property type="project" value="UniProtKB-UniRule"/>
</dbReference>
<comment type="subunit">
    <text evidence="6">Component of the oligosaccharyltransferase (OST) complex.</text>
</comment>
<accession>A0A812VBM7</accession>
<proteinExistence type="inferred from homology"/>
<gene>
    <name evidence="7" type="ORF">SNAT2548_LOCUS34864</name>
</gene>
<feature type="transmembrane region" description="Helical" evidence="6">
    <location>
        <begin position="32"/>
        <end position="54"/>
    </location>
</feature>
<evidence type="ECO:0000256" key="4">
    <source>
        <dbReference type="ARBA" id="ARBA00022989"/>
    </source>
</evidence>
<comment type="similarity">
    <text evidence="2 6">Belongs to the OST5 family.</text>
</comment>
<evidence type="ECO:0000256" key="2">
    <source>
        <dbReference type="ARBA" id="ARBA00009825"/>
    </source>
</evidence>
<dbReference type="OrthoDB" id="429187at2759"/>
<organism evidence="7 8">
    <name type="scientific">Symbiodinium natans</name>
    <dbReference type="NCBI Taxonomy" id="878477"/>
    <lineage>
        <taxon>Eukaryota</taxon>
        <taxon>Sar</taxon>
        <taxon>Alveolata</taxon>
        <taxon>Dinophyceae</taxon>
        <taxon>Suessiales</taxon>
        <taxon>Symbiodiniaceae</taxon>
        <taxon>Symbiodinium</taxon>
    </lineage>
</organism>
<sequence>MEPDSSMGAYKVGDPAVSPAGRMFLESVHSELYSDLGILLVLIGAILALHFLYYEVAMLKNPTRRTLGLQLSVALASSSFLGLGLFFLYAWAGLYS</sequence>
<dbReference type="EMBL" id="CAJNDS010002833">
    <property type="protein sequence ID" value="CAE7613094.1"/>
    <property type="molecule type" value="Genomic_DNA"/>
</dbReference>
<name>A0A812VBM7_9DINO</name>
<comment type="function">
    <text evidence="6">Subunit of the oligosaccharyl transferase (OST) complex that catalyzes the initial transfer of a defined glycan (Glc(3)Man(9)GlcNAc(2) in eukaryotes) from the lipid carrier dolichol-pyrophosphate to an asparagine residue within an Asn-X-Ser/Thr consensus motif in nascent polypeptide chains, the first step in protein N-glycosylation. N-glycosylation occurs cotranslationally and the complex associates with the Sec61 complex at the channel-forming translocon complex that mediates protein translocation across the endoplasmic reticulum (ER). All subunits are required for a maximal enzyme activity.</text>
</comment>
<evidence type="ECO:0000313" key="8">
    <source>
        <dbReference type="Proteomes" id="UP000604046"/>
    </source>
</evidence>
<keyword evidence="5 6" id="KW-0472">Membrane</keyword>
<feature type="transmembrane region" description="Helical" evidence="6">
    <location>
        <begin position="66"/>
        <end position="92"/>
    </location>
</feature>
<dbReference type="Pfam" id="PF05251">
    <property type="entry name" value="Ost5"/>
    <property type="match status" value="1"/>
</dbReference>
<comment type="caution">
    <text evidence="7">The sequence shown here is derived from an EMBL/GenBank/DDBJ whole genome shotgun (WGS) entry which is preliminary data.</text>
</comment>
<reference evidence="7" key="1">
    <citation type="submission" date="2021-02" db="EMBL/GenBank/DDBJ databases">
        <authorList>
            <person name="Dougan E. K."/>
            <person name="Rhodes N."/>
            <person name="Thang M."/>
            <person name="Chan C."/>
        </authorList>
    </citation>
    <scope>NUCLEOTIDE SEQUENCE</scope>
</reference>
<dbReference type="Proteomes" id="UP000604046">
    <property type="component" value="Unassembled WGS sequence"/>
</dbReference>
<evidence type="ECO:0000256" key="1">
    <source>
        <dbReference type="ARBA" id="ARBA00004141"/>
    </source>
</evidence>
<protein>
    <recommendedName>
        <fullName evidence="6">Dolichyl-diphosphooligosaccharide-protein glycosyltransferase subunit OST5</fullName>
    </recommendedName>
</protein>
<dbReference type="GO" id="GO:0008250">
    <property type="term" value="C:oligosaccharyltransferase complex"/>
    <property type="evidence" value="ECO:0007669"/>
    <property type="project" value="UniProtKB-UniRule"/>
</dbReference>
<evidence type="ECO:0000256" key="6">
    <source>
        <dbReference type="RuleBase" id="RU367008"/>
    </source>
</evidence>
<dbReference type="InterPro" id="IPR007915">
    <property type="entry name" value="TMEM258/Ost5"/>
</dbReference>
<evidence type="ECO:0000256" key="3">
    <source>
        <dbReference type="ARBA" id="ARBA00022692"/>
    </source>
</evidence>
<evidence type="ECO:0000256" key="5">
    <source>
        <dbReference type="ARBA" id="ARBA00023136"/>
    </source>
</evidence>
<evidence type="ECO:0000313" key="7">
    <source>
        <dbReference type="EMBL" id="CAE7613094.1"/>
    </source>
</evidence>
<keyword evidence="4 6" id="KW-1133">Transmembrane helix</keyword>